<protein>
    <submittedName>
        <fullName evidence="2">SAM-dependent methyltransferase</fullName>
    </submittedName>
</protein>
<keyword evidence="3" id="KW-1185">Reference proteome</keyword>
<organism evidence="2 3">
    <name type="scientific">Azospirillum thermophilum</name>
    <dbReference type="NCBI Taxonomy" id="2202148"/>
    <lineage>
        <taxon>Bacteria</taxon>
        <taxon>Pseudomonadati</taxon>
        <taxon>Pseudomonadota</taxon>
        <taxon>Alphaproteobacteria</taxon>
        <taxon>Rhodospirillales</taxon>
        <taxon>Azospirillaceae</taxon>
        <taxon>Azospirillum</taxon>
    </lineage>
</organism>
<dbReference type="Pfam" id="PF13489">
    <property type="entry name" value="Methyltransf_23"/>
    <property type="match status" value="1"/>
</dbReference>
<name>A0A2S2CVQ1_9PROT</name>
<feature type="domain" description="C-methyltransferase" evidence="1">
    <location>
        <begin position="289"/>
        <end position="391"/>
    </location>
</feature>
<keyword evidence="2" id="KW-0808">Transferase</keyword>
<dbReference type="RefSeq" id="WP_109330814.1">
    <property type="nucleotide sequence ID" value="NZ_CP029354.1"/>
</dbReference>
<dbReference type="GO" id="GO:0032259">
    <property type="term" value="P:methylation"/>
    <property type="evidence" value="ECO:0007669"/>
    <property type="project" value="UniProtKB-KW"/>
</dbReference>
<keyword evidence="2" id="KW-0489">Methyltransferase</keyword>
<evidence type="ECO:0000313" key="2">
    <source>
        <dbReference type="EMBL" id="AWK88485.1"/>
    </source>
</evidence>
<dbReference type="KEGG" id="azz:DEW08_20695"/>
<dbReference type="Proteomes" id="UP000245629">
    <property type="component" value="Chromosome 3"/>
</dbReference>
<dbReference type="Gene3D" id="3.40.50.720">
    <property type="entry name" value="NAD(P)-binding Rossmann-like Domain"/>
    <property type="match status" value="1"/>
</dbReference>
<dbReference type="CDD" id="cd02440">
    <property type="entry name" value="AdoMet_MTases"/>
    <property type="match status" value="1"/>
</dbReference>
<dbReference type="SUPFAM" id="SSF53335">
    <property type="entry name" value="S-adenosyl-L-methionine-dependent methyltransferases"/>
    <property type="match status" value="1"/>
</dbReference>
<accession>A0A2S2CVQ1</accession>
<evidence type="ECO:0000313" key="3">
    <source>
        <dbReference type="Proteomes" id="UP000245629"/>
    </source>
</evidence>
<reference evidence="3" key="1">
    <citation type="submission" date="2018-05" db="EMBL/GenBank/DDBJ databases">
        <title>Azospirillum thermophila sp. nov., a novel isolated from hot spring.</title>
        <authorList>
            <person name="Zhao Z."/>
        </authorList>
    </citation>
    <scope>NUCLEOTIDE SEQUENCE [LARGE SCALE GENOMIC DNA]</scope>
    <source>
        <strain evidence="3">CFH 70021</strain>
    </source>
</reference>
<dbReference type="Pfam" id="PF08484">
    <property type="entry name" value="Methyltransf_14"/>
    <property type="match status" value="1"/>
</dbReference>
<dbReference type="InterPro" id="IPR029063">
    <property type="entry name" value="SAM-dependent_MTases_sf"/>
</dbReference>
<sequence length="401" mass="43547">MTLTVEDRVAADGPAGRRCPSCGAAGMEPFYSVAGVPTNSCMLIRSRREALAFPSGDLELCLCGDCGFIVNARWEEGKTVYAAGYEETQGYSPTFNAFHRALAQDVMARFGLQGARVLEIGCGKGEFLALLVEEGAAEGIGYDPGFEPGRFGGHVAGKLQVVPEYFHEGTLVDPGALVCCKMTLEHVYDVGRFLRHVRSVIGDRGSAVFFMVPDADRILDDAAFWDVYYEHVSYFTADALAGLFVRTGFEPQEVWTGYGGQYLMIAARPVSGSGIPARIDREALRRRARSFAAKAAEVRNGWKDRLAALHRAGKTVALWGSGSKAVSFLTTLGIREEVAMVTDINPNRHGYWLPTSGHPIVSPAELALASPDVVIVVNPQYREEVARDLAALHCHPQILTL</sequence>
<gene>
    <name evidence="2" type="ORF">DEW08_20695</name>
</gene>
<dbReference type="EMBL" id="CP029354">
    <property type="protein sequence ID" value="AWK88485.1"/>
    <property type="molecule type" value="Genomic_DNA"/>
</dbReference>
<evidence type="ECO:0000259" key="1">
    <source>
        <dbReference type="Pfam" id="PF08484"/>
    </source>
</evidence>
<dbReference type="Gene3D" id="3.40.50.150">
    <property type="entry name" value="Vaccinia Virus protein VP39"/>
    <property type="match status" value="1"/>
</dbReference>
<dbReference type="InterPro" id="IPR013691">
    <property type="entry name" value="MeTrfase_14"/>
</dbReference>
<proteinExistence type="predicted"/>
<dbReference type="GO" id="GO:0008168">
    <property type="term" value="F:methyltransferase activity"/>
    <property type="evidence" value="ECO:0007669"/>
    <property type="project" value="UniProtKB-KW"/>
</dbReference>
<dbReference type="AlphaFoldDB" id="A0A2S2CVQ1"/>
<dbReference type="OrthoDB" id="9815644at2"/>